<keyword evidence="2" id="KW-0378">Hydrolase</keyword>
<name>A0A544TPK7_9BACI</name>
<accession>A0A544TPK7</accession>
<comment type="caution">
    <text evidence="4">The sequence shown here is derived from an EMBL/GenBank/DDBJ whole genome shotgun (WGS) entry which is preliminary data.</text>
</comment>
<dbReference type="Pfam" id="PF00293">
    <property type="entry name" value="NUDIX"/>
    <property type="match status" value="1"/>
</dbReference>
<organism evidence="4 5">
    <name type="scientific">Psychrobacillus vulpis</name>
    <dbReference type="NCBI Taxonomy" id="2325572"/>
    <lineage>
        <taxon>Bacteria</taxon>
        <taxon>Bacillati</taxon>
        <taxon>Bacillota</taxon>
        <taxon>Bacilli</taxon>
        <taxon>Bacillales</taxon>
        <taxon>Bacillaceae</taxon>
        <taxon>Psychrobacillus</taxon>
    </lineage>
</organism>
<proteinExistence type="predicted"/>
<dbReference type="SUPFAM" id="SSF55811">
    <property type="entry name" value="Nudix"/>
    <property type="match status" value="1"/>
</dbReference>
<dbReference type="CDD" id="cd04688">
    <property type="entry name" value="NUDIX_Hydrolase"/>
    <property type="match status" value="1"/>
</dbReference>
<feature type="domain" description="Nudix hydrolase" evidence="3">
    <location>
        <begin position="10"/>
        <end position="152"/>
    </location>
</feature>
<dbReference type="InterPro" id="IPR015797">
    <property type="entry name" value="NUDIX_hydrolase-like_dom_sf"/>
</dbReference>
<dbReference type="GO" id="GO:0016787">
    <property type="term" value="F:hydrolase activity"/>
    <property type="evidence" value="ECO:0007669"/>
    <property type="project" value="UniProtKB-KW"/>
</dbReference>
<gene>
    <name evidence="4" type="ORF">FG384_13245</name>
</gene>
<dbReference type="PROSITE" id="PS51462">
    <property type="entry name" value="NUDIX"/>
    <property type="match status" value="1"/>
</dbReference>
<dbReference type="AlphaFoldDB" id="A0A544TPK7"/>
<evidence type="ECO:0000259" key="3">
    <source>
        <dbReference type="PROSITE" id="PS51462"/>
    </source>
</evidence>
<evidence type="ECO:0000256" key="2">
    <source>
        <dbReference type="ARBA" id="ARBA00022801"/>
    </source>
</evidence>
<evidence type="ECO:0000313" key="5">
    <source>
        <dbReference type="Proteomes" id="UP000316626"/>
    </source>
</evidence>
<dbReference type="PANTHER" id="PTHR43046">
    <property type="entry name" value="GDP-MANNOSE MANNOSYL HYDROLASE"/>
    <property type="match status" value="1"/>
</dbReference>
<sequence length="159" mass="19343">MDISFKTPKGRFNYRVAGLLIYEGKILIMKDENQPYYYLPGGRVLLNERSEDSMRREIKEELSIEVDIKRMLWVNENFFTEESLNERFHEICFFYLLELKDKEILKRGDEFIVNENGKIHNYYWKLFEELKDINVYPLFLKEKINELPLNIEQLVEMKD</sequence>
<comment type="cofactor">
    <cofactor evidence="1">
        <name>Mg(2+)</name>
        <dbReference type="ChEBI" id="CHEBI:18420"/>
    </cofactor>
</comment>
<keyword evidence="5" id="KW-1185">Reference proteome</keyword>
<reference evidence="4 5" key="1">
    <citation type="submission" date="2019-06" db="EMBL/GenBank/DDBJ databases">
        <title>Psychrobacillus vulpis sp. nov., a new species isolated from feces of a red fox that inhabits in The Tablas de Daimiel Natural Park, Albacete, Spain.</title>
        <authorList>
            <person name="Rodriguez M."/>
            <person name="Reina J.C."/>
            <person name="Bejar V."/>
            <person name="Llamas I."/>
        </authorList>
    </citation>
    <scope>NUCLEOTIDE SEQUENCE [LARGE SCALE GENOMIC DNA]</scope>
    <source>
        <strain evidence="4 5">Z8</strain>
    </source>
</reference>
<protein>
    <submittedName>
        <fullName evidence="4">NUDIX domain-containing protein</fullName>
    </submittedName>
</protein>
<dbReference type="Gene3D" id="3.90.79.10">
    <property type="entry name" value="Nucleoside Triphosphate Pyrophosphohydrolase"/>
    <property type="match status" value="1"/>
</dbReference>
<evidence type="ECO:0000256" key="1">
    <source>
        <dbReference type="ARBA" id="ARBA00001946"/>
    </source>
</evidence>
<dbReference type="InterPro" id="IPR000086">
    <property type="entry name" value="NUDIX_hydrolase_dom"/>
</dbReference>
<dbReference type="EMBL" id="VDGI01000014">
    <property type="protein sequence ID" value="TQR19397.1"/>
    <property type="molecule type" value="Genomic_DNA"/>
</dbReference>
<evidence type="ECO:0000313" key="4">
    <source>
        <dbReference type="EMBL" id="TQR19397.1"/>
    </source>
</evidence>
<dbReference type="OrthoDB" id="9804442at2"/>
<dbReference type="PANTHER" id="PTHR43046:SF14">
    <property type="entry name" value="MUTT_NUDIX FAMILY PROTEIN"/>
    <property type="match status" value="1"/>
</dbReference>
<dbReference type="Proteomes" id="UP000316626">
    <property type="component" value="Unassembled WGS sequence"/>
</dbReference>